<comment type="caution">
    <text evidence="3">The sequence shown here is derived from an EMBL/GenBank/DDBJ whole genome shotgun (WGS) entry which is preliminary data.</text>
</comment>
<dbReference type="GO" id="GO:0016020">
    <property type="term" value="C:membrane"/>
    <property type="evidence" value="ECO:0007669"/>
    <property type="project" value="TreeGrafter"/>
</dbReference>
<dbReference type="InterPro" id="IPR000073">
    <property type="entry name" value="AB_hydrolase_1"/>
</dbReference>
<dbReference type="PANTHER" id="PTHR43798">
    <property type="entry name" value="MONOACYLGLYCEROL LIPASE"/>
    <property type="match status" value="1"/>
</dbReference>
<keyword evidence="1 3" id="KW-0378">Hydrolase</keyword>
<evidence type="ECO:0000256" key="1">
    <source>
        <dbReference type="ARBA" id="ARBA00022801"/>
    </source>
</evidence>
<dbReference type="AlphaFoldDB" id="A0AAE5GQ55"/>
<dbReference type="InterPro" id="IPR050266">
    <property type="entry name" value="AB_hydrolase_sf"/>
</dbReference>
<reference evidence="3 4" key="1">
    <citation type="submission" date="2019-08" db="EMBL/GenBank/DDBJ databases">
        <title>Draft genome sequencing and comparative genomics of hatchery-associated Vibrios.</title>
        <authorList>
            <person name="Kehlet-Delgado H."/>
            <person name="Mueller R.S."/>
        </authorList>
    </citation>
    <scope>NUCLEOTIDE SEQUENCE [LARGE SCALE GENOMIC DNA]</scope>
    <source>
        <strain evidence="3 4">01-65-5-1</strain>
    </source>
</reference>
<sequence length="316" mass="35262">MEASMQDWLRRANTDELSTIEQQMRGVGIQRHEIPWRKTALTAFQCGPMTGPQVLLLHGVTYSSASVFHLTIPGHSANEYSLILQLSESLGCWCLDFSGYGFSPSPSYSAAETIDDYVEQVGEAVRYLHQTTGHKPVLVGWSWGGQVASRYAGRHGDSLAGFVYWGAIWGGTGQAEFVKSTPKPTAPRRVNTRQHAGADFKTPNTFDPEVRTQFIDCALRLDPTSPTTGLTESLYNLPLHEPRDIKVPTLVIHGEHDFVAQSDDVRDYFDALASPIKQHRIIAQADHNVQYSKKRHTLVRELRDFSHQCDPLSLNA</sequence>
<proteinExistence type="predicted"/>
<organism evidence="3 4">
    <name type="scientific">Vibrio tubiashii</name>
    <dbReference type="NCBI Taxonomy" id="29498"/>
    <lineage>
        <taxon>Bacteria</taxon>
        <taxon>Pseudomonadati</taxon>
        <taxon>Pseudomonadota</taxon>
        <taxon>Gammaproteobacteria</taxon>
        <taxon>Vibrionales</taxon>
        <taxon>Vibrionaceae</taxon>
        <taxon>Vibrio</taxon>
        <taxon>Vibrio oreintalis group</taxon>
    </lineage>
</organism>
<gene>
    <name evidence="3" type="ORF">F0237_09980</name>
</gene>
<feature type="domain" description="AB hydrolase-1" evidence="2">
    <location>
        <begin position="54"/>
        <end position="292"/>
    </location>
</feature>
<evidence type="ECO:0000259" key="2">
    <source>
        <dbReference type="Pfam" id="PF12697"/>
    </source>
</evidence>
<dbReference type="GO" id="GO:0016787">
    <property type="term" value="F:hydrolase activity"/>
    <property type="evidence" value="ECO:0007669"/>
    <property type="project" value="UniProtKB-KW"/>
</dbReference>
<dbReference type="SUPFAM" id="SSF53474">
    <property type="entry name" value="alpha/beta-Hydrolases"/>
    <property type="match status" value="1"/>
</dbReference>
<dbReference type="EMBL" id="VTXO01000003">
    <property type="protein sequence ID" value="NOI80990.1"/>
    <property type="molecule type" value="Genomic_DNA"/>
</dbReference>
<dbReference type="Gene3D" id="3.40.50.1820">
    <property type="entry name" value="alpha/beta hydrolase"/>
    <property type="match status" value="1"/>
</dbReference>
<protein>
    <submittedName>
        <fullName evidence="3">Alpha/beta hydrolase</fullName>
    </submittedName>
</protein>
<name>A0AAE5GQ55_9VIBR</name>
<dbReference type="Pfam" id="PF12697">
    <property type="entry name" value="Abhydrolase_6"/>
    <property type="match status" value="1"/>
</dbReference>
<accession>A0AAE5GQ55</accession>
<dbReference type="PANTHER" id="PTHR43798:SF31">
    <property type="entry name" value="AB HYDROLASE SUPERFAMILY PROTEIN YCLE"/>
    <property type="match status" value="1"/>
</dbReference>
<dbReference type="Proteomes" id="UP000572722">
    <property type="component" value="Unassembled WGS sequence"/>
</dbReference>
<evidence type="ECO:0000313" key="4">
    <source>
        <dbReference type="Proteomes" id="UP000572722"/>
    </source>
</evidence>
<dbReference type="InterPro" id="IPR029058">
    <property type="entry name" value="AB_hydrolase_fold"/>
</dbReference>
<evidence type="ECO:0000313" key="3">
    <source>
        <dbReference type="EMBL" id="NOI80990.1"/>
    </source>
</evidence>